<organism evidence="4 5">
    <name type="scientific">Cinchona calisaya</name>
    <dbReference type="NCBI Taxonomy" id="153742"/>
    <lineage>
        <taxon>Eukaryota</taxon>
        <taxon>Viridiplantae</taxon>
        <taxon>Streptophyta</taxon>
        <taxon>Embryophyta</taxon>
        <taxon>Tracheophyta</taxon>
        <taxon>Spermatophyta</taxon>
        <taxon>Magnoliopsida</taxon>
        <taxon>eudicotyledons</taxon>
        <taxon>Gunneridae</taxon>
        <taxon>Pentapetalae</taxon>
        <taxon>asterids</taxon>
        <taxon>lamiids</taxon>
        <taxon>Gentianales</taxon>
        <taxon>Rubiaceae</taxon>
        <taxon>Cinchonoideae</taxon>
        <taxon>Cinchoneae</taxon>
        <taxon>Cinchona</taxon>
    </lineage>
</organism>
<dbReference type="PANTHER" id="PTHR38940:SF4">
    <property type="entry name" value="OS01G0775100 PROTEIN"/>
    <property type="match status" value="1"/>
</dbReference>
<dbReference type="EMBL" id="JBJUIK010000013">
    <property type="protein sequence ID" value="KAL3506048.1"/>
    <property type="molecule type" value="Genomic_DNA"/>
</dbReference>
<feature type="region of interest" description="Disordered" evidence="2">
    <location>
        <begin position="517"/>
        <end position="580"/>
    </location>
</feature>
<feature type="region of interest" description="Disordered" evidence="2">
    <location>
        <begin position="854"/>
        <end position="881"/>
    </location>
</feature>
<name>A0ABD2YG99_9GENT</name>
<evidence type="ECO:0000259" key="3">
    <source>
        <dbReference type="PROSITE" id="PS50158"/>
    </source>
</evidence>
<dbReference type="InterPro" id="IPR004343">
    <property type="entry name" value="Plus-3_dom"/>
</dbReference>
<dbReference type="Gene3D" id="4.10.60.10">
    <property type="entry name" value="Zinc finger, CCHC-type"/>
    <property type="match status" value="1"/>
</dbReference>
<feature type="compositionally biased region" description="Polar residues" evidence="2">
    <location>
        <begin position="550"/>
        <end position="565"/>
    </location>
</feature>
<dbReference type="PROSITE" id="PS50158">
    <property type="entry name" value="ZF_CCHC"/>
    <property type="match status" value="1"/>
</dbReference>
<dbReference type="InterPro" id="IPR001878">
    <property type="entry name" value="Znf_CCHC"/>
</dbReference>
<keyword evidence="1" id="KW-0863">Zinc-finger</keyword>
<accession>A0ABD2YG99</accession>
<dbReference type="SMART" id="SM00343">
    <property type="entry name" value="ZnF_C2HC"/>
    <property type="match status" value="2"/>
</dbReference>
<dbReference type="SUPFAM" id="SSF159042">
    <property type="entry name" value="Plus3-like"/>
    <property type="match status" value="1"/>
</dbReference>
<evidence type="ECO:0000256" key="1">
    <source>
        <dbReference type="PROSITE-ProRule" id="PRU00047"/>
    </source>
</evidence>
<dbReference type="SMART" id="SM00719">
    <property type="entry name" value="Plus3"/>
    <property type="match status" value="1"/>
</dbReference>
<feature type="compositionally biased region" description="Polar residues" evidence="2">
    <location>
        <begin position="860"/>
        <end position="878"/>
    </location>
</feature>
<feature type="region of interest" description="Disordered" evidence="2">
    <location>
        <begin position="614"/>
        <end position="639"/>
    </location>
</feature>
<keyword evidence="1" id="KW-0862">Zinc</keyword>
<dbReference type="PANTHER" id="PTHR38940">
    <property type="entry name" value="PLUS3 DOMAIN-CONTAINING PROTEIN"/>
    <property type="match status" value="1"/>
</dbReference>
<comment type="caution">
    <text evidence="4">The sequence shown here is derived from an EMBL/GenBank/DDBJ whole genome shotgun (WGS) entry which is preliminary data.</text>
</comment>
<keyword evidence="5" id="KW-1185">Reference proteome</keyword>
<evidence type="ECO:0000313" key="5">
    <source>
        <dbReference type="Proteomes" id="UP001630127"/>
    </source>
</evidence>
<feature type="compositionally biased region" description="Polar residues" evidence="2">
    <location>
        <begin position="517"/>
        <end position="528"/>
    </location>
</feature>
<proteinExistence type="predicted"/>
<dbReference type="AlphaFoldDB" id="A0ABD2YG99"/>
<keyword evidence="1" id="KW-0479">Metal-binding</keyword>
<evidence type="ECO:0000313" key="4">
    <source>
        <dbReference type="EMBL" id="KAL3506048.1"/>
    </source>
</evidence>
<dbReference type="Proteomes" id="UP001630127">
    <property type="component" value="Unassembled WGS sequence"/>
</dbReference>
<gene>
    <name evidence="4" type="ORF">ACH5RR_031430</name>
</gene>
<reference evidence="4 5" key="1">
    <citation type="submission" date="2024-11" db="EMBL/GenBank/DDBJ databases">
        <title>A near-complete genome assembly of Cinchona calisaya.</title>
        <authorList>
            <person name="Lian D.C."/>
            <person name="Zhao X.W."/>
            <person name="Wei L."/>
        </authorList>
    </citation>
    <scope>NUCLEOTIDE SEQUENCE [LARGE SCALE GENOMIC DNA]</scope>
    <source>
        <tissue evidence="4">Nenye</tissue>
    </source>
</reference>
<protein>
    <recommendedName>
        <fullName evidence="3">CCHC-type domain-containing protein</fullName>
    </recommendedName>
</protein>
<dbReference type="GO" id="GO:0008270">
    <property type="term" value="F:zinc ion binding"/>
    <property type="evidence" value="ECO:0007669"/>
    <property type="project" value="UniProtKB-KW"/>
</dbReference>
<dbReference type="InterPro" id="IPR036128">
    <property type="entry name" value="Plus3-like_sf"/>
</dbReference>
<sequence>MTFAASDSLTELVWSPHNGLNLKCAECSLADKKPFLLWNVGPRNMVPSSSQSMSCSETDDDKRVEGNLIISQAKFNLDSEIAQSVICTQSSGNSAMPMVGSSHGQNMESRDEMEGGKIVEGFLINHRSQNADSLGEADKELCNPINKHMTEMAGSQKIIDSNGSNSDMAITEALPGNPNKEISRNLNPIVHNAVVGGQILEEVTTAAEVHMEVLSEAHVTNLQKSTCLHEPTKEVKGAIEEERKNRIKAYGSVVPIVDELEYTADNNLQHPITKDAYTVGEERLLIGCSVPLETSPENGSSHPYLLKGKGKALSDGNVSDGFSNDVDDSQESVESCNSAGLLRKRQWNFEQPLIGVCKRIKKQIDGCPESASIIGQDSSFLNWISNMVNGFSKSDQEEGPSLDLTLAHSSHEHTSIIQETVMCSKHRGSESRNMGFQTIFKSLYCPSTKLLEAGVSRADCPLERLQHFVQADKTNVQSSPVSSSLQNGVSFGLNVVANEKILPPPTEVVVGHADQPWNLSVNSPIQNDSRTDSAEDNAPSKQDCFEGKNEASSFDSLGNHKTTVSENDKHHLGSDGKATYGLSNKNNLLGSLWITRFSTKTSSSSLNLNHSNRATSCPGDCTRLNPQNQTGPGFSVEEKYSDTRVNSKENSGDLGKELQTFAASAEFSSGFKEIHEHKYQHSVLKLNNLLPSQGFKSSEAMASVFARRVDALKHIIPSGSKNVATCAALTCFFCGKSGHNLWDCSGVTETELKDLLKNTSSYDWPEESPSFCIRCSQLDHWAIVCPLVSSSKQQQLENEMFSINCWNAGNEDFCSHNERTSRFLDKENHLKVATCNREEPLMNTALRNPMHTAEEFSGKRSLSSNETQKHMTSNSGENKATEHQNLPLCNLISTQNVEVPKGMFDAVRRLQVSRADILKWINSNMSLSHLEGLFLRLRLGKWETGLGGTGYYVACITVEQAGEPVKDSKTRISVNVGGIKCLVGSQYVSNRDFLEDELMVWWSRTLKSGGKVPSIEDLESKFKQRIELGL</sequence>
<dbReference type="Gene3D" id="3.90.70.200">
    <property type="entry name" value="Plus-3 domain"/>
    <property type="match status" value="1"/>
</dbReference>
<feature type="domain" description="CCHC-type" evidence="3">
    <location>
        <begin position="731"/>
        <end position="744"/>
    </location>
</feature>
<dbReference type="Pfam" id="PF03126">
    <property type="entry name" value="Plus-3"/>
    <property type="match status" value="1"/>
</dbReference>
<evidence type="ECO:0000256" key="2">
    <source>
        <dbReference type="SAM" id="MobiDB-lite"/>
    </source>
</evidence>